<dbReference type="InterPro" id="IPR028096">
    <property type="entry name" value="EfeO_Cupredoxin"/>
</dbReference>
<dbReference type="Pfam" id="PF13473">
    <property type="entry name" value="Cupredoxin_1"/>
    <property type="match status" value="1"/>
</dbReference>
<dbReference type="RefSeq" id="WP_146302576.1">
    <property type="nucleotide sequence ID" value="NZ_JANXKU010000002.1"/>
</dbReference>
<organism evidence="2 3">
    <name type="scientific">Dellaglioa algida</name>
    <dbReference type="NCBI Taxonomy" id="105612"/>
    <lineage>
        <taxon>Bacteria</taxon>
        <taxon>Bacillati</taxon>
        <taxon>Bacillota</taxon>
        <taxon>Bacilli</taxon>
        <taxon>Lactobacillales</taxon>
        <taxon>Lactobacillaceae</taxon>
        <taxon>Dellaglioa</taxon>
    </lineage>
</organism>
<evidence type="ECO:0000313" key="2">
    <source>
        <dbReference type="EMBL" id="TWW11200.1"/>
    </source>
</evidence>
<gene>
    <name evidence="2" type="ORF">LABALGLTS371_07150</name>
</gene>
<accession>A0A5C6M8R8</accession>
<comment type="caution">
    <text evidence="2">The sequence shown here is derived from an EMBL/GenBank/DDBJ whole genome shotgun (WGS) entry which is preliminary data.</text>
</comment>
<dbReference type="InterPro" id="IPR008972">
    <property type="entry name" value="Cupredoxin"/>
</dbReference>
<feature type="domain" description="EfeO-type cupredoxin-like" evidence="1">
    <location>
        <begin position="5"/>
        <end position="89"/>
    </location>
</feature>
<evidence type="ECO:0000313" key="3">
    <source>
        <dbReference type="Proteomes" id="UP000321659"/>
    </source>
</evidence>
<name>A0A5C6M8R8_9LACO</name>
<dbReference type="AlphaFoldDB" id="A0A5C6M8R8"/>
<evidence type="ECO:0000259" key="1">
    <source>
        <dbReference type="Pfam" id="PF13473"/>
    </source>
</evidence>
<proteinExistence type="predicted"/>
<reference evidence="2 3" key="1">
    <citation type="submission" date="2019-04" db="EMBL/GenBank/DDBJ databases">
        <title>In vitro growth and metabolic characteristics of meat-borne Lactobacillus algidus strains.</title>
        <authorList>
            <person name="Sade E."/>
            <person name="Per J."/>
            <person name="Tytti H."/>
            <person name="Johanna B.K."/>
        </authorList>
    </citation>
    <scope>NUCLEOTIDE SEQUENCE [LARGE SCALE GENOMIC DNA]</scope>
    <source>
        <strain evidence="2 3">LTS37-1</strain>
    </source>
</reference>
<dbReference type="Proteomes" id="UP000321659">
    <property type="component" value="Unassembled WGS sequence"/>
</dbReference>
<dbReference type="SUPFAM" id="SSF49503">
    <property type="entry name" value="Cupredoxins"/>
    <property type="match status" value="1"/>
</dbReference>
<dbReference type="Gene3D" id="2.60.40.420">
    <property type="entry name" value="Cupredoxins - blue copper proteins"/>
    <property type="match status" value="1"/>
</dbReference>
<sequence>MSKMKQQVQVTVAGNYSPSVIELKQGIPAEIVVTRINTQGCLETIHSGEMDFETDLPLNEPQTITISTDKVGEYAFSCGMDMVFGKVVVK</sequence>
<dbReference type="EMBL" id="SRRQ01000004">
    <property type="protein sequence ID" value="TWW11200.1"/>
    <property type="molecule type" value="Genomic_DNA"/>
</dbReference>
<protein>
    <submittedName>
        <fullName evidence="2">Copper-binding protein</fullName>
    </submittedName>
</protein>